<evidence type="ECO:0000256" key="2">
    <source>
        <dbReference type="ARBA" id="ARBA00022801"/>
    </source>
</evidence>
<dbReference type="PANTHER" id="PTHR11049:SF24">
    <property type="entry name" value="CYTOSOLIC ACYL COENZYME A THIOESTER HYDROLASE"/>
    <property type="match status" value="1"/>
</dbReference>
<organism evidence="5 6">
    <name type="scientific">Paenibacillus curdlanolyticus YK9</name>
    <dbReference type="NCBI Taxonomy" id="717606"/>
    <lineage>
        <taxon>Bacteria</taxon>
        <taxon>Bacillati</taxon>
        <taxon>Bacillota</taxon>
        <taxon>Bacilli</taxon>
        <taxon>Bacillales</taxon>
        <taxon>Paenibacillaceae</taxon>
        <taxon>Paenibacillus</taxon>
    </lineage>
</organism>
<dbReference type="STRING" id="717606.PaecuDRAFT_0790"/>
<gene>
    <name evidence="5" type="ORF">PaecuDRAFT_0790</name>
</gene>
<sequence length="210" mass="23450">MMPLASFCCILAYTTLEQVILDLGLLKPMKECKGMSEQTNEWKDNRGAIARAQRRASESRAVITDIVFPSDTNHLGTMFGGKVMEYMDKVAAISAMRHARCAVVTASTDHIDFVQPIRLGDVITVESFVTWTHRSSMEVYVSAQSENLRTGDRITAVTAFFIFVALNDEGKPTAVPGIVPESAEELQLHDSAAERYAERNKRMEERKRST</sequence>
<dbReference type="AlphaFoldDB" id="E0I568"/>
<dbReference type="CDD" id="cd03442">
    <property type="entry name" value="BFIT_BACH"/>
    <property type="match status" value="1"/>
</dbReference>
<protein>
    <submittedName>
        <fullName evidence="5">Thioesterase superfamily protein</fullName>
    </submittedName>
</protein>
<keyword evidence="2 3" id="KW-0378">Hydrolase</keyword>
<dbReference type="eggNOG" id="COG1607">
    <property type="taxonomic scope" value="Bacteria"/>
</dbReference>
<evidence type="ECO:0000259" key="4">
    <source>
        <dbReference type="PROSITE" id="PS51770"/>
    </source>
</evidence>
<dbReference type="InterPro" id="IPR006683">
    <property type="entry name" value="Thioestr_dom"/>
</dbReference>
<dbReference type="InterPro" id="IPR040170">
    <property type="entry name" value="Cytosol_ACT"/>
</dbReference>
<dbReference type="GO" id="GO:0006637">
    <property type="term" value="P:acyl-CoA metabolic process"/>
    <property type="evidence" value="ECO:0007669"/>
    <property type="project" value="TreeGrafter"/>
</dbReference>
<dbReference type="Pfam" id="PF03061">
    <property type="entry name" value="4HBT"/>
    <property type="match status" value="1"/>
</dbReference>
<proteinExistence type="inferred from homology"/>
<dbReference type="GO" id="GO:0009062">
    <property type="term" value="P:fatty acid catabolic process"/>
    <property type="evidence" value="ECO:0007669"/>
    <property type="project" value="TreeGrafter"/>
</dbReference>
<dbReference type="Gene3D" id="3.10.129.10">
    <property type="entry name" value="Hotdog Thioesterase"/>
    <property type="match status" value="1"/>
</dbReference>
<dbReference type="PROSITE" id="PS51770">
    <property type="entry name" value="HOTDOG_ACOT"/>
    <property type="match status" value="1"/>
</dbReference>
<evidence type="ECO:0000313" key="6">
    <source>
        <dbReference type="Proteomes" id="UP000005387"/>
    </source>
</evidence>
<dbReference type="Proteomes" id="UP000005387">
    <property type="component" value="Unassembled WGS sequence"/>
</dbReference>
<dbReference type="GO" id="GO:0052816">
    <property type="term" value="F:long-chain fatty acyl-CoA hydrolase activity"/>
    <property type="evidence" value="ECO:0007669"/>
    <property type="project" value="TreeGrafter"/>
</dbReference>
<dbReference type="InterPro" id="IPR033120">
    <property type="entry name" value="HOTDOG_ACOT"/>
</dbReference>
<comment type="similarity">
    <text evidence="1">Belongs to the acyl coenzyme A hydrolase family.</text>
</comment>
<dbReference type="EMBL" id="AEDD01000002">
    <property type="protein sequence ID" value="EFM12110.1"/>
    <property type="molecule type" value="Genomic_DNA"/>
</dbReference>
<evidence type="ECO:0000256" key="3">
    <source>
        <dbReference type="PROSITE-ProRule" id="PRU01106"/>
    </source>
</evidence>
<dbReference type="SUPFAM" id="SSF54637">
    <property type="entry name" value="Thioesterase/thiol ester dehydrase-isomerase"/>
    <property type="match status" value="1"/>
</dbReference>
<evidence type="ECO:0000256" key="1">
    <source>
        <dbReference type="ARBA" id="ARBA00010458"/>
    </source>
</evidence>
<dbReference type="PANTHER" id="PTHR11049">
    <property type="entry name" value="ACYL COENZYME A THIOESTER HYDROLASE"/>
    <property type="match status" value="1"/>
</dbReference>
<dbReference type="GO" id="GO:0005829">
    <property type="term" value="C:cytosol"/>
    <property type="evidence" value="ECO:0007669"/>
    <property type="project" value="TreeGrafter"/>
</dbReference>
<accession>E0I568</accession>
<reference evidence="5 6" key="1">
    <citation type="submission" date="2010-07" db="EMBL/GenBank/DDBJ databases">
        <title>The draft genome of Paenibacillus curdlanolyticus YK9.</title>
        <authorList>
            <consortium name="US DOE Joint Genome Institute (JGI-PGF)"/>
            <person name="Lucas S."/>
            <person name="Copeland A."/>
            <person name="Lapidus A."/>
            <person name="Cheng J.-F."/>
            <person name="Bruce D."/>
            <person name="Goodwin L."/>
            <person name="Pitluck S."/>
            <person name="Land M.L."/>
            <person name="Hauser L."/>
            <person name="Chang Y.-J."/>
            <person name="Jeffries C."/>
            <person name="Anderson I.J."/>
            <person name="Johnson E."/>
            <person name="Loganathan U."/>
            <person name="Mulhopadhyay B."/>
            <person name="Kyrpides N."/>
            <person name="Woyke T.J."/>
        </authorList>
    </citation>
    <scope>NUCLEOTIDE SEQUENCE [LARGE SCALE GENOMIC DNA]</scope>
    <source>
        <strain evidence="5 6">YK9</strain>
    </source>
</reference>
<keyword evidence="6" id="KW-1185">Reference proteome</keyword>
<evidence type="ECO:0000313" key="5">
    <source>
        <dbReference type="EMBL" id="EFM12110.1"/>
    </source>
</evidence>
<dbReference type="InterPro" id="IPR029069">
    <property type="entry name" value="HotDog_dom_sf"/>
</dbReference>
<feature type="domain" description="HotDog ACOT-type" evidence="4">
    <location>
        <begin position="57"/>
        <end position="169"/>
    </location>
</feature>
<name>E0I568_9BACL</name>